<dbReference type="Proteomes" id="UP000177870">
    <property type="component" value="Chromosome"/>
</dbReference>
<dbReference type="EMBL" id="CP017599">
    <property type="protein sequence ID" value="AOW99440.1"/>
    <property type="molecule type" value="Genomic_DNA"/>
</dbReference>
<dbReference type="STRING" id="1458985.BJP34_08200"/>
<proteinExistence type="predicted"/>
<dbReference type="Pfam" id="PF13551">
    <property type="entry name" value="HTH_29"/>
    <property type="match status" value="1"/>
</dbReference>
<reference evidence="2" key="1">
    <citation type="submission" date="2016-10" db="EMBL/GenBank/DDBJ databases">
        <title>Comparative genomics uncovers the prolific and rare metabolic potential of the cyanobacterial genus Moorea.</title>
        <authorList>
            <person name="Leao T."/>
            <person name="Castelao G."/>
            <person name="Korobeynikov A."/>
            <person name="Monroe E.A."/>
            <person name="Podell S."/>
            <person name="Glukhov E."/>
            <person name="Allen E."/>
            <person name="Gerwick W.H."/>
            <person name="Gerwick L."/>
        </authorList>
    </citation>
    <scope>NUCLEOTIDE SEQUENCE [LARGE SCALE GENOMIC DNA]</scope>
    <source>
        <strain evidence="2">PAL-8-15-08-1</strain>
    </source>
</reference>
<protein>
    <recommendedName>
        <fullName evidence="3">Transposase</fullName>
    </recommendedName>
</protein>
<sequence>MIKNEQRYRQTTDGIERSHYQIIWLLAQGLPTEEVVVVTGYSRDWIYELVRSYNRLGVEACA</sequence>
<gene>
    <name evidence="1" type="ORF">BJP34_08200</name>
</gene>
<dbReference type="AlphaFoldDB" id="A0A1D8TP55"/>
<dbReference type="KEGG" id="mpro:BJP34_08200"/>
<evidence type="ECO:0000313" key="2">
    <source>
        <dbReference type="Proteomes" id="UP000177870"/>
    </source>
</evidence>
<organism evidence="1 2">
    <name type="scientific">Moorena producens PAL-8-15-08-1</name>
    <dbReference type="NCBI Taxonomy" id="1458985"/>
    <lineage>
        <taxon>Bacteria</taxon>
        <taxon>Bacillati</taxon>
        <taxon>Cyanobacteriota</taxon>
        <taxon>Cyanophyceae</taxon>
        <taxon>Coleofasciculales</taxon>
        <taxon>Coleofasciculaceae</taxon>
        <taxon>Moorena</taxon>
    </lineage>
</organism>
<accession>A0A1D8TP55</accession>
<name>A0A1D8TP55_9CYAN</name>
<evidence type="ECO:0000313" key="1">
    <source>
        <dbReference type="EMBL" id="AOW99440.1"/>
    </source>
</evidence>
<evidence type="ECO:0008006" key="3">
    <source>
        <dbReference type="Google" id="ProtNLM"/>
    </source>
</evidence>